<protein>
    <submittedName>
        <fullName evidence="1">Uncharacterized protein</fullName>
    </submittedName>
</protein>
<accession>A0ABV2IGZ9</accession>
<dbReference type="RefSeq" id="WP_354435963.1">
    <property type="nucleotide sequence ID" value="NZ_JBEPLY010000030.1"/>
</dbReference>
<name>A0ABV2IGZ9_9HYPH</name>
<gene>
    <name evidence="1" type="ORF">ABID12_004194</name>
</gene>
<sequence length="196" mass="21248">MLGNGNIGFDAAFEGEGARRFLDELVKARKALYIKVSDVTETIRLPVSGSTIAAQKMASFCLTDASVSAPIDGVRPSRPRGMDWHAFETFRDLGEWGDRPPHNKAGAVYRIALARAYAGSCSRATVNEKAIKRFAEEWNVSLADEGEDAETLGRLTMDETAYYTGGALTEAQICDFAEAAFGPDGEAGLDFLKLKQ</sequence>
<evidence type="ECO:0000313" key="1">
    <source>
        <dbReference type="EMBL" id="MET3602220.1"/>
    </source>
</evidence>
<reference evidence="1 2" key="1">
    <citation type="submission" date="2024-06" db="EMBL/GenBank/DDBJ databases">
        <title>Genomic Encyclopedia of Type Strains, Phase IV (KMG-IV): sequencing the most valuable type-strain genomes for metagenomic binning, comparative biology and taxonomic classification.</title>
        <authorList>
            <person name="Goeker M."/>
        </authorList>
    </citation>
    <scope>NUCLEOTIDE SEQUENCE [LARGE SCALE GENOMIC DNA]</scope>
    <source>
        <strain evidence="1 2">DSM 28102</strain>
    </source>
</reference>
<proteinExistence type="predicted"/>
<dbReference type="EMBL" id="JBEPLY010000030">
    <property type="protein sequence ID" value="MET3602220.1"/>
    <property type="molecule type" value="Genomic_DNA"/>
</dbReference>
<keyword evidence="2" id="KW-1185">Reference proteome</keyword>
<evidence type="ECO:0000313" key="2">
    <source>
        <dbReference type="Proteomes" id="UP001549164"/>
    </source>
</evidence>
<dbReference type="Proteomes" id="UP001549164">
    <property type="component" value="Unassembled WGS sequence"/>
</dbReference>
<organism evidence="1 2">
    <name type="scientific">Martelella mangrovi</name>
    <dbReference type="NCBI Taxonomy" id="1397477"/>
    <lineage>
        <taxon>Bacteria</taxon>
        <taxon>Pseudomonadati</taxon>
        <taxon>Pseudomonadota</taxon>
        <taxon>Alphaproteobacteria</taxon>
        <taxon>Hyphomicrobiales</taxon>
        <taxon>Aurantimonadaceae</taxon>
        <taxon>Martelella</taxon>
    </lineage>
</organism>
<comment type="caution">
    <text evidence="1">The sequence shown here is derived from an EMBL/GenBank/DDBJ whole genome shotgun (WGS) entry which is preliminary data.</text>
</comment>